<dbReference type="AlphaFoldDB" id="A0A2M6WVK2"/>
<dbReference type="Proteomes" id="UP000230481">
    <property type="component" value="Unassembled WGS sequence"/>
</dbReference>
<comment type="caution">
    <text evidence="3">The sequence shown here is derived from an EMBL/GenBank/DDBJ whole genome shotgun (WGS) entry which is preliminary data.</text>
</comment>
<sequence>MSKILITGGTGFVGYYLAKYLVAQNNKVVLVDKITPINKDEEFKYLLSSPNIKIIEADLTKEDMWEKVGDGYDFVYHLISINGFKQFKEIPHEVLRVGIMSTLNALNWFKEKNNKPGAKILYTSSNEVYTGALEAFKKLPVPTPENVPGVVVDTHDPRFSYGGHKLICEMFFIYYSKAYNLRMVIVRPHYIYGPRAGYEPMIPKIIERIKNKTEPFPIMGGDDSRSYCYIDDMINGMVIAMESQKTDGGTYNIGSSEKITIKGLNKKIFNIMGWHPNKIESKDSPDGKVSHFLPDVSKLENATGWKTKTSLNNGLEKTIEWYINNPKNI</sequence>
<dbReference type="PANTHER" id="PTHR43000">
    <property type="entry name" value="DTDP-D-GLUCOSE 4,6-DEHYDRATASE-RELATED"/>
    <property type="match status" value="1"/>
</dbReference>
<accession>A0A2M6WVK2</accession>
<protein>
    <recommendedName>
        <fullName evidence="2">NAD-dependent epimerase/dehydratase domain-containing protein</fullName>
    </recommendedName>
</protein>
<feature type="domain" description="NAD-dependent epimerase/dehydratase" evidence="2">
    <location>
        <begin position="4"/>
        <end position="254"/>
    </location>
</feature>
<comment type="similarity">
    <text evidence="1">Belongs to the NAD(P)-dependent epimerase/dehydratase family.</text>
</comment>
<name>A0A2M6WVK2_9BACT</name>
<dbReference type="InterPro" id="IPR001509">
    <property type="entry name" value="Epimerase_deHydtase"/>
</dbReference>
<dbReference type="SUPFAM" id="SSF51735">
    <property type="entry name" value="NAD(P)-binding Rossmann-fold domains"/>
    <property type="match status" value="1"/>
</dbReference>
<evidence type="ECO:0000313" key="3">
    <source>
        <dbReference type="EMBL" id="PIT96802.1"/>
    </source>
</evidence>
<dbReference type="InterPro" id="IPR036291">
    <property type="entry name" value="NAD(P)-bd_dom_sf"/>
</dbReference>
<dbReference type="EMBL" id="PFAA01000024">
    <property type="protein sequence ID" value="PIT96802.1"/>
    <property type="molecule type" value="Genomic_DNA"/>
</dbReference>
<organism evidence="3 4">
    <name type="scientific">Candidatus Campbellbacteria bacterium CG10_big_fil_rev_8_21_14_0_10_35_52</name>
    <dbReference type="NCBI Taxonomy" id="1974527"/>
    <lineage>
        <taxon>Bacteria</taxon>
        <taxon>Candidatus Campbelliibacteriota</taxon>
    </lineage>
</organism>
<evidence type="ECO:0000313" key="4">
    <source>
        <dbReference type="Proteomes" id="UP000230481"/>
    </source>
</evidence>
<evidence type="ECO:0000256" key="1">
    <source>
        <dbReference type="ARBA" id="ARBA00007637"/>
    </source>
</evidence>
<dbReference type="Gene3D" id="3.40.50.720">
    <property type="entry name" value="NAD(P)-binding Rossmann-like Domain"/>
    <property type="match status" value="1"/>
</dbReference>
<proteinExistence type="inferred from homology"/>
<dbReference type="Pfam" id="PF01370">
    <property type="entry name" value="Epimerase"/>
    <property type="match status" value="1"/>
</dbReference>
<reference evidence="4" key="1">
    <citation type="submission" date="2017-09" db="EMBL/GenBank/DDBJ databases">
        <title>Depth-based differentiation of microbial function through sediment-hosted aquifers and enrichment of novel symbionts in the deep terrestrial subsurface.</title>
        <authorList>
            <person name="Probst A.J."/>
            <person name="Ladd B."/>
            <person name="Jarett J.K."/>
            <person name="Geller-Mcgrath D.E."/>
            <person name="Sieber C.M.K."/>
            <person name="Emerson J.B."/>
            <person name="Anantharaman K."/>
            <person name="Thomas B.C."/>
            <person name="Malmstrom R."/>
            <person name="Stieglmeier M."/>
            <person name="Klingl A."/>
            <person name="Woyke T."/>
            <person name="Ryan C.M."/>
            <person name="Banfield J.F."/>
        </authorList>
    </citation>
    <scope>NUCLEOTIDE SEQUENCE [LARGE SCALE GENOMIC DNA]</scope>
</reference>
<evidence type="ECO:0000259" key="2">
    <source>
        <dbReference type="Pfam" id="PF01370"/>
    </source>
</evidence>
<gene>
    <name evidence="3" type="ORF">COT82_01000</name>
</gene>